<protein>
    <submittedName>
        <fullName evidence="10">DUF421 domain-containing protein</fullName>
    </submittedName>
</protein>
<dbReference type="InterPro" id="IPR007353">
    <property type="entry name" value="DUF421"/>
</dbReference>
<gene>
    <name evidence="10" type="ORF">E1163_02795</name>
</gene>
<sequence>MEDILFATKSEVLRIVLAGVMVYACLVLLLRISGKRTLSKWNSFDFVVTVAFGSTFATALLSKDVSVAEAVMAFVMLVVLQFVVTWLSVRSAWFRKMVKSKPSIIFMHGRFIEERMKNKRVTRSEVKAAIRSRGHGSVAEIDAVVLETDGSFSIISSHETLPEKSSLEGVEGFTEYINSCPAKAV</sequence>
<evidence type="ECO:0000259" key="9">
    <source>
        <dbReference type="Pfam" id="PF20730"/>
    </source>
</evidence>
<feature type="transmembrane region" description="Helical" evidence="7">
    <location>
        <begin position="67"/>
        <end position="89"/>
    </location>
</feature>
<evidence type="ECO:0000256" key="3">
    <source>
        <dbReference type="ARBA" id="ARBA00022475"/>
    </source>
</evidence>
<evidence type="ECO:0000256" key="2">
    <source>
        <dbReference type="ARBA" id="ARBA00006448"/>
    </source>
</evidence>
<keyword evidence="6 7" id="KW-0472">Membrane</keyword>
<proteinExistence type="inferred from homology"/>
<keyword evidence="11" id="KW-1185">Reference proteome</keyword>
<dbReference type="RefSeq" id="WP_155169245.1">
    <property type="nucleotide sequence ID" value="NZ_BAAAFL010000017.1"/>
</dbReference>
<comment type="caution">
    <text evidence="10">The sequence shown here is derived from an EMBL/GenBank/DDBJ whole genome shotgun (WGS) entry which is preliminary data.</text>
</comment>
<dbReference type="Pfam" id="PF20730">
    <property type="entry name" value="YetF_N"/>
    <property type="match status" value="1"/>
</dbReference>
<dbReference type="Proteomes" id="UP000798808">
    <property type="component" value="Unassembled WGS sequence"/>
</dbReference>
<keyword evidence="3" id="KW-1003">Cell membrane</keyword>
<evidence type="ECO:0000256" key="6">
    <source>
        <dbReference type="ARBA" id="ARBA00023136"/>
    </source>
</evidence>
<accession>A0ABW9RKZ3</accession>
<evidence type="ECO:0000256" key="1">
    <source>
        <dbReference type="ARBA" id="ARBA00004651"/>
    </source>
</evidence>
<feature type="domain" description="YetF-like N-terminal transmembrane" evidence="9">
    <location>
        <begin position="21"/>
        <end position="86"/>
    </location>
</feature>
<keyword evidence="4 7" id="KW-0812">Transmembrane</keyword>
<dbReference type="PANTHER" id="PTHR34582:SF6">
    <property type="entry name" value="UPF0702 TRANSMEMBRANE PROTEIN YCAP"/>
    <property type="match status" value="1"/>
</dbReference>
<dbReference type="PANTHER" id="PTHR34582">
    <property type="entry name" value="UPF0702 TRANSMEMBRANE PROTEIN YCAP"/>
    <property type="match status" value="1"/>
</dbReference>
<feature type="transmembrane region" description="Helical" evidence="7">
    <location>
        <begin position="12"/>
        <end position="32"/>
    </location>
</feature>
<evidence type="ECO:0000313" key="10">
    <source>
        <dbReference type="EMBL" id="MTI23870.1"/>
    </source>
</evidence>
<evidence type="ECO:0000256" key="4">
    <source>
        <dbReference type="ARBA" id="ARBA00022692"/>
    </source>
</evidence>
<feature type="domain" description="YetF C-terminal" evidence="8">
    <location>
        <begin position="90"/>
        <end position="159"/>
    </location>
</feature>
<evidence type="ECO:0000256" key="7">
    <source>
        <dbReference type="SAM" id="Phobius"/>
    </source>
</evidence>
<dbReference type="InterPro" id="IPR048454">
    <property type="entry name" value="YetF_N"/>
</dbReference>
<dbReference type="InterPro" id="IPR023090">
    <property type="entry name" value="UPF0702_alpha/beta_dom_sf"/>
</dbReference>
<name>A0ABW9RKZ3_9BACT</name>
<feature type="transmembrane region" description="Helical" evidence="7">
    <location>
        <begin position="44"/>
        <end position="61"/>
    </location>
</feature>
<comment type="subcellular location">
    <subcellularLocation>
        <location evidence="1">Cell membrane</location>
        <topology evidence="1">Multi-pass membrane protein</topology>
    </subcellularLocation>
</comment>
<dbReference type="EMBL" id="SMLW01000320">
    <property type="protein sequence ID" value="MTI23870.1"/>
    <property type="molecule type" value="Genomic_DNA"/>
</dbReference>
<keyword evidence="5 7" id="KW-1133">Transmembrane helix</keyword>
<organism evidence="10 11">
    <name type="scientific">Fulvivirga kasyanovii</name>
    <dbReference type="NCBI Taxonomy" id="396812"/>
    <lineage>
        <taxon>Bacteria</taxon>
        <taxon>Pseudomonadati</taxon>
        <taxon>Bacteroidota</taxon>
        <taxon>Cytophagia</taxon>
        <taxon>Cytophagales</taxon>
        <taxon>Fulvivirgaceae</taxon>
        <taxon>Fulvivirga</taxon>
    </lineage>
</organism>
<evidence type="ECO:0000259" key="8">
    <source>
        <dbReference type="Pfam" id="PF04239"/>
    </source>
</evidence>
<evidence type="ECO:0000313" key="11">
    <source>
        <dbReference type="Proteomes" id="UP000798808"/>
    </source>
</evidence>
<reference evidence="10 11" key="1">
    <citation type="submission" date="2019-02" db="EMBL/GenBank/DDBJ databases">
        <authorList>
            <person name="Goldberg S.R."/>
            <person name="Haltli B.A."/>
            <person name="Correa H."/>
            <person name="Russell K.G."/>
        </authorList>
    </citation>
    <scope>NUCLEOTIDE SEQUENCE [LARGE SCALE GENOMIC DNA]</scope>
    <source>
        <strain evidence="10 11">JCM 16186</strain>
    </source>
</reference>
<evidence type="ECO:0000256" key="5">
    <source>
        <dbReference type="ARBA" id="ARBA00022989"/>
    </source>
</evidence>
<dbReference type="Pfam" id="PF04239">
    <property type="entry name" value="DUF421"/>
    <property type="match status" value="1"/>
</dbReference>
<dbReference type="Gene3D" id="3.30.240.20">
    <property type="entry name" value="bsu07140 like domains"/>
    <property type="match status" value="1"/>
</dbReference>
<comment type="similarity">
    <text evidence="2">Belongs to the UPF0702 family.</text>
</comment>